<organism evidence="2 3">
    <name type="scientific">Paracoccus sanguinis</name>
    <dbReference type="NCBI Taxonomy" id="1545044"/>
    <lineage>
        <taxon>Bacteria</taxon>
        <taxon>Pseudomonadati</taxon>
        <taxon>Pseudomonadota</taxon>
        <taxon>Alphaproteobacteria</taxon>
        <taxon>Rhodobacterales</taxon>
        <taxon>Paracoccaceae</taxon>
        <taxon>Paracoccus</taxon>
    </lineage>
</organism>
<dbReference type="AlphaFoldDB" id="A0A099GL85"/>
<keyword evidence="1" id="KW-1133">Transmembrane helix</keyword>
<dbReference type="Proteomes" id="UP000029858">
    <property type="component" value="Unassembled WGS sequence"/>
</dbReference>
<feature type="transmembrane region" description="Helical" evidence="1">
    <location>
        <begin position="91"/>
        <end position="109"/>
    </location>
</feature>
<gene>
    <name evidence="2" type="ORF">IX56_01600</name>
</gene>
<evidence type="ECO:0000256" key="1">
    <source>
        <dbReference type="SAM" id="Phobius"/>
    </source>
</evidence>
<feature type="transmembrane region" description="Helical" evidence="1">
    <location>
        <begin position="60"/>
        <end position="79"/>
    </location>
</feature>
<comment type="caution">
    <text evidence="2">The sequence shown here is derived from an EMBL/GenBank/DDBJ whole genome shotgun (WGS) entry which is preliminary data.</text>
</comment>
<sequence>MVAGNTNAVNTVVTIFSILAGFLIAVITLIAEPTLKQAKNWQELQLMKKTVQRKLFRQKLLFFLYLITLGVALGTFLVPDTQAELRRWLETVFLGLATFVFLASFDLPGSLMKIQMERYEAEMDATKPQVLKDAAKAADAAKKPDAPK</sequence>
<reference evidence="2 3" key="1">
    <citation type="submission" date="2014-09" db="EMBL/GenBank/DDBJ databases">
        <authorList>
            <person name="McGinnis J.M."/>
            <person name="Wolfgang W.J."/>
        </authorList>
    </citation>
    <scope>NUCLEOTIDE SEQUENCE [LARGE SCALE GENOMIC DNA]</scope>
    <source>
        <strain evidence="2 3">5503</strain>
    </source>
</reference>
<evidence type="ECO:0000313" key="2">
    <source>
        <dbReference type="EMBL" id="KGJ23486.1"/>
    </source>
</evidence>
<keyword evidence="1" id="KW-0472">Membrane</keyword>
<evidence type="ECO:0000313" key="3">
    <source>
        <dbReference type="Proteomes" id="UP000029858"/>
    </source>
</evidence>
<dbReference type="EMBL" id="JRKQ01000004">
    <property type="protein sequence ID" value="KGJ23486.1"/>
    <property type="molecule type" value="Genomic_DNA"/>
</dbReference>
<proteinExistence type="predicted"/>
<feature type="transmembrane region" description="Helical" evidence="1">
    <location>
        <begin position="12"/>
        <end position="31"/>
    </location>
</feature>
<keyword evidence="1" id="KW-0812">Transmembrane</keyword>
<protein>
    <submittedName>
        <fullName evidence="2">Uncharacterized protein</fullName>
    </submittedName>
</protein>
<accession>A0A099GL85</accession>
<name>A0A099GL85_9RHOB</name>
<reference evidence="2 3" key="2">
    <citation type="submission" date="2014-10" db="EMBL/GenBank/DDBJ databases">
        <title>Paracoccus sanguinis sp. nov., isolated from clinical specimens of New York State patients.</title>
        <authorList>
            <person name="Mingle L.A."/>
            <person name="Cole J.A."/>
            <person name="Lapierre P."/>
            <person name="Musser K.A."/>
        </authorList>
    </citation>
    <scope>NUCLEOTIDE SEQUENCE [LARGE SCALE GENOMIC DNA]</scope>
    <source>
        <strain evidence="2 3">5503</strain>
    </source>
</reference>